<keyword evidence="2" id="KW-0732">Signal</keyword>
<feature type="transmembrane region" description="Helical" evidence="1">
    <location>
        <begin position="60"/>
        <end position="84"/>
    </location>
</feature>
<evidence type="ECO:0000313" key="4">
    <source>
        <dbReference type="Proteomes" id="UP001292094"/>
    </source>
</evidence>
<dbReference type="AlphaFoldDB" id="A0AAE1Q219"/>
<evidence type="ECO:0000256" key="2">
    <source>
        <dbReference type="SAM" id="SignalP"/>
    </source>
</evidence>
<dbReference type="Proteomes" id="UP001292094">
    <property type="component" value="Unassembled WGS sequence"/>
</dbReference>
<proteinExistence type="predicted"/>
<keyword evidence="4" id="KW-1185">Reference proteome</keyword>
<feature type="signal peptide" evidence="2">
    <location>
        <begin position="1"/>
        <end position="17"/>
    </location>
</feature>
<evidence type="ECO:0000313" key="3">
    <source>
        <dbReference type="EMBL" id="KAK4318221.1"/>
    </source>
</evidence>
<gene>
    <name evidence="3" type="ORF">Pmani_010758</name>
</gene>
<sequence>MSFVALTLQFALHGCLACVLIHGVRKNRVGYVWAWIWARSVELITDASRLLHITALNTDYVPFSICFIASFITCFNIVVVRSYAFHMGVWRSRKALVSSGPRRVSVYKSVRATGYTSRLTSVVIVEAPYNSVFVER</sequence>
<keyword evidence="1" id="KW-0472">Membrane</keyword>
<keyword evidence="1" id="KW-0812">Transmembrane</keyword>
<evidence type="ECO:0000256" key="1">
    <source>
        <dbReference type="SAM" id="Phobius"/>
    </source>
</evidence>
<name>A0AAE1Q219_9EUCA</name>
<keyword evidence="1" id="KW-1133">Transmembrane helix</keyword>
<comment type="caution">
    <text evidence="3">The sequence shown here is derived from an EMBL/GenBank/DDBJ whole genome shotgun (WGS) entry which is preliminary data.</text>
</comment>
<dbReference type="EMBL" id="JAWZYT010000853">
    <property type="protein sequence ID" value="KAK4318221.1"/>
    <property type="molecule type" value="Genomic_DNA"/>
</dbReference>
<accession>A0AAE1Q219</accession>
<reference evidence="3" key="1">
    <citation type="submission" date="2023-11" db="EMBL/GenBank/DDBJ databases">
        <title>Genome assemblies of two species of porcelain crab, Petrolisthes cinctipes and Petrolisthes manimaculis (Anomura: Porcellanidae).</title>
        <authorList>
            <person name="Angst P."/>
        </authorList>
    </citation>
    <scope>NUCLEOTIDE SEQUENCE</scope>
    <source>
        <strain evidence="3">PB745_02</strain>
        <tissue evidence="3">Gill</tissue>
    </source>
</reference>
<organism evidence="3 4">
    <name type="scientific">Petrolisthes manimaculis</name>
    <dbReference type="NCBI Taxonomy" id="1843537"/>
    <lineage>
        <taxon>Eukaryota</taxon>
        <taxon>Metazoa</taxon>
        <taxon>Ecdysozoa</taxon>
        <taxon>Arthropoda</taxon>
        <taxon>Crustacea</taxon>
        <taxon>Multicrustacea</taxon>
        <taxon>Malacostraca</taxon>
        <taxon>Eumalacostraca</taxon>
        <taxon>Eucarida</taxon>
        <taxon>Decapoda</taxon>
        <taxon>Pleocyemata</taxon>
        <taxon>Anomura</taxon>
        <taxon>Galatheoidea</taxon>
        <taxon>Porcellanidae</taxon>
        <taxon>Petrolisthes</taxon>
    </lineage>
</organism>
<protein>
    <submittedName>
        <fullName evidence="3">Uncharacterized protein</fullName>
    </submittedName>
</protein>
<feature type="chain" id="PRO_5042285038" evidence="2">
    <location>
        <begin position="18"/>
        <end position="136"/>
    </location>
</feature>